<evidence type="ECO:0000259" key="2">
    <source>
        <dbReference type="Pfam" id="PF13401"/>
    </source>
</evidence>
<dbReference type="AlphaFoldDB" id="A0A109JVT4"/>
<dbReference type="InterPro" id="IPR049945">
    <property type="entry name" value="AAA_22"/>
</dbReference>
<dbReference type="Gene3D" id="1.10.10.10">
    <property type="entry name" value="Winged helix-like DNA-binding domain superfamily/Winged helix DNA-binding domain"/>
    <property type="match status" value="1"/>
</dbReference>
<reference evidence="3 4" key="1">
    <citation type="submission" date="2015-11" db="EMBL/GenBank/DDBJ databases">
        <title>Draft Genome Sequence of the Strain BR 10423 (Rhizobium sp.) isolated from nodules of Mimosa pudica.</title>
        <authorList>
            <person name="Barauna A.C."/>
            <person name="Zilli J.E."/>
            <person name="Simoes-Araujo J.L."/>
            <person name="Reis V.M."/>
            <person name="James E.K."/>
            <person name="Reis F.B.Jr."/>
            <person name="Rouws L.F."/>
            <person name="Passos S.R."/>
            <person name="Gois S.R."/>
        </authorList>
    </citation>
    <scope>NUCLEOTIDE SEQUENCE [LARGE SCALE GENOMIC DNA]</scope>
    <source>
        <strain evidence="3 4">BR10423</strain>
    </source>
</reference>
<dbReference type="GO" id="GO:0016887">
    <property type="term" value="F:ATP hydrolysis activity"/>
    <property type="evidence" value="ECO:0007669"/>
    <property type="project" value="InterPro"/>
</dbReference>
<accession>A0A109JVT4</accession>
<evidence type="ECO:0000313" key="4">
    <source>
        <dbReference type="Proteomes" id="UP000068164"/>
    </source>
</evidence>
<protein>
    <recommendedName>
        <fullName evidence="2">ORC1/DEAH AAA+ ATPase domain-containing protein</fullName>
    </recommendedName>
</protein>
<feature type="compositionally biased region" description="Low complexity" evidence="1">
    <location>
        <begin position="412"/>
        <end position="426"/>
    </location>
</feature>
<dbReference type="Pfam" id="PF13401">
    <property type="entry name" value="AAA_22"/>
    <property type="match status" value="1"/>
</dbReference>
<dbReference type="OrthoDB" id="564667at356"/>
<feature type="region of interest" description="Disordered" evidence="1">
    <location>
        <begin position="395"/>
        <end position="450"/>
    </location>
</feature>
<dbReference type="Proteomes" id="UP000068164">
    <property type="component" value="Unassembled WGS sequence"/>
</dbReference>
<gene>
    <name evidence="3" type="ORF">AS026_35725</name>
</gene>
<name>A0A109JVT4_9HYPH</name>
<dbReference type="SUPFAM" id="SSF52540">
    <property type="entry name" value="P-loop containing nucleoside triphosphate hydrolases"/>
    <property type="match status" value="1"/>
</dbReference>
<feature type="domain" description="ORC1/DEAH AAA+ ATPase" evidence="2">
    <location>
        <begin position="55"/>
        <end position="172"/>
    </location>
</feature>
<dbReference type="RefSeq" id="WP_062369544.1">
    <property type="nucleotide sequence ID" value="NZ_LNCD01000045.1"/>
</dbReference>
<organism evidence="3 4">
    <name type="scientific">Rhizobium altiplani</name>
    <dbReference type="NCBI Taxonomy" id="1864509"/>
    <lineage>
        <taxon>Bacteria</taxon>
        <taxon>Pseudomonadati</taxon>
        <taxon>Pseudomonadota</taxon>
        <taxon>Alphaproteobacteria</taxon>
        <taxon>Hyphomicrobiales</taxon>
        <taxon>Rhizobiaceae</taxon>
        <taxon>Rhizobium/Agrobacterium group</taxon>
        <taxon>Rhizobium</taxon>
    </lineage>
</organism>
<evidence type="ECO:0000256" key="1">
    <source>
        <dbReference type="SAM" id="MobiDB-lite"/>
    </source>
</evidence>
<dbReference type="Gene3D" id="3.40.50.300">
    <property type="entry name" value="P-loop containing nucleotide triphosphate hydrolases"/>
    <property type="match status" value="1"/>
</dbReference>
<keyword evidence="4" id="KW-1185">Reference proteome</keyword>
<sequence length="450" mass="49660">MQSDVVEFLKAYRDLYNFSGPGQRAMAPPMFHLDAVEQVVSEARENAARPTGPMQHMVIVGRPGSGKTFLTHAFASLLGTTTFPGKVVRLPQFQPHIQSPEDFINEVYAQLEGEAVKPAGTWEEVTAKLDKAFTARSRKQRLLILVAEDFPGLLRRAFSSHGAQAKLRNWLDRAESRVMLVTTSDTGGIDSEPGDPLFGIFHAVSLGEIAMTNAEALFDARFSQGRQVGEERLLRFLFLLTDRTPKAVNVLARTYAQNVKQGLRFVIADYQRYYAGAYEFILADLGQRAANCMHDMIAHGEPVSQSDLARRLGVQQSLIAQPFSEMRRKHLLREESAPSGRAKLASFADRFFVSFYRQTVLGADERHDIVLLLGTILEGPVSDEIREAVDTTANAVHNDSPASAPPMRKEMGSSGEVWPSSSSQGSLNGVRCPTSAKRSRSMMLCPRGSS</sequence>
<comment type="caution">
    <text evidence="3">The sequence shown here is derived from an EMBL/GenBank/DDBJ whole genome shotgun (WGS) entry which is preliminary data.</text>
</comment>
<proteinExistence type="predicted"/>
<evidence type="ECO:0000313" key="3">
    <source>
        <dbReference type="EMBL" id="KWV56021.1"/>
    </source>
</evidence>
<dbReference type="EMBL" id="LNCD01000045">
    <property type="protein sequence ID" value="KWV56021.1"/>
    <property type="molecule type" value="Genomic_DNA"/>
</dbReference>
<dbReference type="InterPro" id="IPR036388">
    <property type="entry name" value="WH-like_DNA-bd_sf"/>
</dbReference>
<dbReference type="InterPro" id="IPR027417">
    <property type="entry name" value="P-loop_NTPase"/>
</dbReference>